<evidence type="ECO:0000313" key="2">
    <source>
        <dbReference type="Proteomes" id="UP000002706"/>
    </source>
</evidence>
<dbReference type="Proteomes" id="UP000002706">
    <property type="component" value="Chromosome"/>
</dbReference>
<proteinExistence type="predicted"/>
<gene>
    <name evidence="1" type="ordered locus">CHY_0228</name>
</gene>
<dbReference type="EMBL" id="CP000141">
    <property type="protein sequence ID" value="ABB15358.1"/>
    <property type="molecule type" value="Genomic_DNA"/>
</dbReference>
<accession>Q3AFI4</accession>
<dbReference type="STRING" id="246194.CHY_0228"/>
<sequence>MRQEMVSLSAKLQKGFLCFKHKSSNFAQIKNEKRKKESFSWKSLKNWD</sequence>
<evidence type="ECO:0000313" key="1">
    <source>
        <dbReference type="EMBL" id="ABB15358.1"/>
    </source>
</evidence>
<dbReference type="InParanoid" id="Q3AFI4"/>
<protein>
    <submittedName>
        <fullName evidence="1">Uncharacterized protein</fullName>
    </submittedName>
</protein>
<dbReference type="AlphaFoldDB" id="Q3AFI4"/>
<dbReference type="KEGG" id="chy:CHY_0228"/>
<dbReference type="HOGENOM" id="CLU_3150795_0_0_9"/>
<organism evidence="1 2">
    <name type="scientific">Carboxydothermus hydrogenoformans (strain ATCC BAA-161 / DSM 6008 / Z-2901)</name>
    <dbReference type="NCBI Taxonomy" id="246194"/>
    <lineage>
        <taxon>Bacteria</taxon>
        <taxon>Bacillati</taxon>
        <taxon>Bacillota</taxon>
        <taxon>Clostridia</taxon>
        <taxon>Thermoanaerobacterales</taxon>
        <taxon>Thermoanaerobacteraceae</taxon>
        <taxon>Carboxydothermus</taxon>
    </lineage>
</organism>
<keyword evidence="2" id="KW-1185">Reference proteome</keyword>
<name>Q3AFI4_CARHZ</name>
<reference evidence="1 2" key="1">
    <citation type="journal article" date="2005" name="PLoS Genet.">
        <title>Life in hot carbon monoxide: the complete genome sequence of Carboxydothermus hydrogenoformans Z-2901.</title>
        <authorList>
            <person name="Wu M."/>
            <person name="Ren Q."/>
            <person name="Durkin A.S."/>
            <person name="Daugherty S.C."/>
            <person name="Brinkac L.M."/>
            <person name="Dodson R.J."/>
            <person name="Madupu R."/>
            <person name="Sullivan S.A."/>
            <person name="Kolonay J.F."/>
            <person name="Haft D.H."/>
            <person name="Nelson W.C."/>
            <person name="Tallon L.J."/>
            <person name="Jones K.M."/>
            <person name="Ulrich L.E."/>
            <person name="Gonzalez J.M."/>
            <person name="Zhulin I.B."/>
            <person name="Robb F.T."/>
            <person name="Eisen J.A."/>
        </authorList>
    </citation>
    <scope>NUCLEOTIDE SEQUENCE [LARGE SCALE GENOMIC DNA]</scope>
    <source>
        <strain evidence="2">ATCC BAA-161 / DSM 6008 / Z-2901</strain>
    </source>
</reference>